<gene>
    <name evidence="2" type="ORF">sS8_4271</name>
</gene>
<protein>
    <recommendedName>
        <fullName evidence="4">Phage protein D</fullName>
    </recommendedName>
</protein>
<reference evidence="2 3" key="1">
    <citation type="submission" date="2016-12" db="EMBL/GenBank/DDBJ databases">
        <title>Genome sequencing of Methylocaldum marinum.</title>
        <authorList>
            <person name="Takeuchi M."/>
            <person name="Kamagata Y."/>
            <person name="Hiraoka S."/>
            <person name="Oshima K."/>
            <person name="Hattori M."/>
            <person name="Iwasaki W."/>
        </authorList>
    </citation>
    <scope>NUCLEOTIDE SEQUENCE [LARGE SCALE GENOMIC DNA]</scope>
    <source>
        <strain evidence="2 3">S8</strain>
    </source>
</reference>
<dbReference type="KEGG" id="mmai:sS8_4271"/>
<evidence type="ECO:0000256" key="1">
    <source>
        <dbReference type="SAM" id="MobiDB-lite"/>
    </source>
</evidence>
<organism evidence="2 3">
    <name type="scientific">Methylocaldum marinum</name>
    <dbReference type="NCBI Taxonomy" id="1432792"/>
    <lineage>
        <taxon>Bacteria</taxon>
        <taxon>Pseudomonadati</taxon>
        <taxon>Pseudomonadota</taxon>
        <taxon>Gammaproteobacteria</taxon>
        <taxon>Methylococcales</taxon>
        <taxon>Methylococcaceae</taxon>
        <taxon>Methylocaldum</taxon>
    </lineage>
</organism>
<feature type="compositionally biased region" description="Acidic residues" evidence="1">
    <location>
        <begin position="261"/>
        <end position="270"/>
    </location>
</feature>
<dbReference type="SUPFAM" id="SSF69279">
    <property type="entry name" value="Phage tail proteins"/>
    <property type="match status" value="1"/>
</dbReference>
<accession>A0A250KYY8</accession>
<evidence type="ECO:0000313" key="2">
    <source>
        <dbReference type="EMBL" id="BBA36201.1"/>
    </source>
</evidence>
<keyword evidence="3" id="KW-1185">Reference proteome</keyword>
<dbReference type="AlphaFoldDB" id="A0A250KYY8"/>
<dbReference type="EMBL" id="AP017928">
    <property type="protein sequence ID" value="BBA36201.1"/>
    <property type="molecule type" value="Genomic_DNA"/>
</dbReference>
<proteinExistence type="predicted"/>
<feature type="region of interest" description="Disordered" evidence="1">
    <location>
        <begin position="244"/>
        <end position="292"/>
    </location>
</feature>
<evidence type="ECO:0008006" key="4">
    <source>
        <dbReference type="Google" id="ProtNLM"/>
    </source>
</evidence>
<dbReference type="OrthoDB" id="262740at2"/>
<feature type="compositionally biased region" description="Polar residues" evidence="1">
    <location>
        <begin position="244"/>
        <end position="253"/>
    </location>
</feature>
<dbReference type="Proteomes" id="UP000266313">
    <property type="component" value="Chromosome"/>
</dbReference>
<dbReference type="Pfam" id="PF05954">
    <property type="entry name" value="Phage_GPD"/>
    <property type="match status" value="1"/>
</dbReference>
<dbReference type="RefSeq" id="WP_119631419.1">
    <property type="nucleotide sequence ID" value="NZ_AP017928.1"/>
</dbReference>
<name>A0A250KYY8_9GAMM</name>
<feature type="region of interest" description="Disordered" evidence="1">
    <location>
        <begin position="196"/>
        <end position="218"/>
    </location>
</feature>
<evidence type="ECO:0000313" key="3">
    <source>
        <dbReference type="Proteomes" id="UP000266313"/>
    </source>
</evidence>
<sequence length="379" mass="41315">MRDIRYQIAIDRQPDNALSEEAAEIEVQQSIEGPTTFRIKFAIDICRGEFNLLDDERLNPGDPDTEVTVMAYLNGERRVLAHGIITERKVNLAEGGSGSSLEIMCQDRRAVMNREERNEAHQGRASDIARQILERYGFEVDVTDTEISYEENTTTLNQTETDLAFLDKLAGRNDARFWIDWEAGEGLAGFELTETAHFKPSPPRPAANSPGFAPPLPLAPEDVAELKLNSGDGCSNVASFELQSNAETPNQSGPIARVDADSGEVTETEAPESTTETLGEEAPAPKQPRTRKLVTAGDAQEARVRTQAALNDASWSVQATAETSVQALHAFVAPHQVVRVSGAGQLNSGDYFVKAVTHTVDSTAHKMRIELLRNALGGS</sequence>